<comment type="similarity">
    <text evidence="1">Belongs to the PhzF family.</text>
</comment>
<sequence>MEILRYTAFSTSPDGGNPAGVVLDATGADEADMLRTAAEVGYSETAFLLPDGRVRYFSPLAEVPFCGHATIATAVAHAERHGPGRLELRTSAGTVPVVTERGADGVLRATLTSVRPRTAELPEVDALLAALRWDAADLDAGLPLRLAYAGAWHPVVAARTRERLADLDYDYPALAAMMARYVWTTVALVHRDADGVFHARDPFPPGGVVEDPATGAAAAALAGYLRELGLVTPPADVLVRQGDDMGRPGELRIHIPPGDVGIAVTGAAVPLP</sequence>
<name>A0A6J4QEE7_9PSEU</name>
<dbReference type="GO" id="GO:0005737">
    <property type="term" value="C:cytoplasm"/>
    <property type="evidence" value="ECO:0007669"/>
    <property type="project" value="TreeGrafter"/>
</dbReference>
<dbReference type="Gene3D" id="3.10.310.10">
    <property type="entry name" value="Diaminopimelate Epimerase, Chain A, domain 1"/>
    <property type="match status" value="2"/>
</dbReference>
<accession>A0A6J4QEE7</accession>
<reference evidence="4" key="1">
    <citation type="submission" date="2020-02" db="EMBL/GenBank/DDBJ databases">
        <authorList>
            <person name="Meier V. D."/>
        </authorList>
    </citation>
    <scope>NUCLEOTIDE SEQUENCE</scope>
    <source>
        <strain evidence="4">AVDCRST_MAG66</strain>
    </source>
</reference>
<protein>
    <submittedName>
        <fullName evidence="4">Phenazine biosynthesis protein PhzF like</fullName>
    </submittedName>
</protein>
<dbReference type="GO" id="GO:0016853">
    <property type="term" value="F:isomerase activity"/>
    <property type="evidence" value="ECO:0007669"/>
    <property type="project" value="UniProtKB-KW"/>
</dbReference>
<proteinExistence type="inferred from homology"/>
<organism evidence="4">
    <name type="scientific">uncultured Pseudonocardia sp</name>
    <dbReference type="NCBI Taxonomy" id="211455"/>
    <lineage>
        <taxon>Bacteria</taxon>
        <taxon>Bacillati</taxon>
        <taxon>Actinomycetota</taxon>
        <taxon>Actinomycetes</taxon>
        <taxon>Pseudonocardiales</taxon>
        <taxon>Pseudonocardiaceae</taxon>
        <taxon>Pseudonocardia</taxon>
        <taxon>environmental samples</taxon>
    </lineage>
</organism>
<dbReference type="AlphaFoldDB" id="A0A6J4QEE7"/>
<dbReference type="InterPro" id="IPR003719">
    <property type="entry name" value="Phenazine_PhzF-like"/>
</dbReference>
<evidence type="ECO:0000256" key="3">
    <source>
        <dbReference type="PIRSR" id="PIRSR016184-1"/>
    </source>
</evidence>
<evidence type="ECO:0000313" key="4">
    <source>
        <dbReference type="EMBL" id="CAA9435647.1"/>
    </source>
</evidence>
<dbReference type="NCBIfam" id="TIGR00654">
    <property type="entry name" value="PhzF_family"/>
    <property type="match status" value="1"/>
</dbReference>
<dbReference type="Pfam" id="PF02567">
    <property type="entry name" value="PhzC-PhzF"/>
    <property type="match status" value="1"/>
</dbReference>
<dbReference type="EMBL" id="CADCUS010000507">
    <property type="protein sequence ID" value="CAA9435647.1"/>
    <property type="molecule type" value="Genomic_DNA"/>
</dbReference>
<dbReference type="PANTHER" id="PTHR13774">
    <property type="entry name" value="PHENAZINE BIOSYNTHESIS PROTEIN"/>
    <property type="match status" value="1"/>
</dbReference>
<dbReference type="PIRSF" id="PIRSF016184">
    <property type="entry name" value="PhzC_PhzF"/>
    <property type="match status" value="1"/>
</dbReference>
<gene>
    <name evidence="4" type="ORF">AVDCRST_MAG66-3563</name>
</gene>
<dbReference type="PANTHER" id="PTHR13774:SF39">
    <property type="entry name" value="BIOSYNTHESIS PROTEIN, PUTATIVE-RELATED"/>
    <property type="match status" value="1"/>
</dbReference>
<evidence type="ECO:0000256" key="1">
    <source>
        <dbReference type="ARBA" id="ARBA00008270"/>
    </source>
</evidence>
<evidence type="ECO:0000256" key="2">
    <source>
        <dbReference type="ARBA" id="ARBA00023235"/>
    </source>
</evidence>
<dbReference type="SUPFAM" id="SSF54506">
    <property type="entry name" value="Diaminopimelate epimerase-like"/>
    <property type="match status" value="1"/>
</dbReference>
<feature type="active site" evidence="3">
    <location>
        <position position="44"/>
    </location>
</feature>
<keyword evidence="2" id="KW-0413">Isomerase</keyword>